<dbReference type="Proteomes" id="UP001409291">
    <property type="component" value="Unassembled WGS sequence"/>
</dbReference>
<dbReference type="InterPro" id="IPR048395">
    <property type="entry name" value="Glyco_hydro_31_C"/>
</dbReference>
<dbReference type="CDD" id="cd06591">
    <property type="entry name" value="GH31_xylosidase_XylS"/>
    <property type="match status" value="1"/>
</dbReference>
<feature type="signal peptide" evidence="3">
    <location>
        <begin position="1"/>
        <end position="22"/>
    </location>
</feature>
<accession>A0ABV0BPC3</accession>
<dbReference type="Pfam" id="PF01055">
    <property type="entry name" value="Glyco_hydro_31_2nd"/>
    <property type="match status" value="1"/>
</dbReference>
<dbReference type="SUPFAM" id="SSF51445">
    <property type="entry name" value="(Trans)glycosidases"/>
    <property type="match status" value="1"/>
</dbReference>
<dbReference type="Gene3D" id="2.60.40.1760">
    <property type="entry name" value="glycosyl hydrolase (family 31)"/>
    <property type="match status" value="1"/>
</dbReference>
<dbReference type="PROSITE" id="PS51820">
    <property type="entry name" value="PA14"/>
    <property type="match status" value="1"/>
</dbReference>
<dbReference type="SUPFAM" id="SSF51011">
    <property type="entry name" value="Glycosyl hydrolase domain"/>
    <property type="match status" value="1"/>
</dbReference>
<keyword evidence="2" id="KW-0378">Hydrolase</keyword>
<dbReference type="InterPro" id="IPR017853">
    <property type="entry name" value="GH"/>
</dbReference>
<evidence type="ECO:0000256" key="3">
    <source>
        <dbReference type="SAM" id="SignalP"/>
    </source>
</evidence>
<organism evidence="5 6">
    <name type="scientific">Sphingobacterium kitahiroshimense</name>
    <dbReference type="NCBI Taxonomy" id="470446"/>
    <lineage>
        <taxon>Bacteria</taxon>
        <taxon>Pseudomonadati</taxon>
        <taxon>Bacteroidota</taxon>
        <taxon>Sphingobacteriia</taxon>
        <taxon>Sphingobacteriales</taxon>
        <taxon>Sphingobacteriaceae</taxon>
        <taxon>Sphingobacterium</taxon>
    </lineage>
</organism>
<reference evidence="5 6" key="1">
    <citation type="submission" date="2024-04" db="EMBL/GenBank/DDBJ databases">
        <title>WGS of bacteria from Torrens River.</title>
        <authorList>
            <person name="Wyrsch E.R."/>
            <person name="Drigo B."/>
        </authorList>
    </citation>
    <scope>NUCLEOTIDE SEQUENCE [LARGE SCALE GENOMIC DNA]</scope>
    <source>
        <strain evidence="5 6">TWI391</strain>
    </source>
</reference>
<evidence type="ECO:0000256" key="1">
    <source>
        <dbReference type="ARBA" id="ARBA00007806"/>
    </source>
</evidence>
<dbReference type="InterPro" id="IPR037524">
    <property type="entry name" value="PA14/GLEYA"/>
</dbReference>
<dbReference type="InterPro" id="IPR051816">
    <property type="entry name" value="Glycosyl_Hydrolase_31"/>
</dbReference>
<dbReference type="CDD" id="cd14752">
    <property type="entry name" value="GH31_N"/>
    <property type="match status" value="1"/>
</dbReference>
<dbReference type="InterPro" id="IPR013780">
    <property type="entry name" value="Glyco_hydro_b"/>
</dbReference>
<dbReference type="Gene3D" id="3.20.20.80">
    <property type="entry name" value="Glycosidases"/>
    <property type="match status" value="1"/>
</dbReference>
<dbReference type="Gene3D" id="2.60.40.1180">
    <property type="entry name" value="Golgi alpha-mannosidase II"/>
    <property type="match status" value="2"/>
</dbReference>
<gene>
    <name evidence="5" type="ORF">ABE541_03610</name>
</gene>
<comment type="similarity">
    <text evidence="1 2">Belongs to the glycosyl hydrolase 31 family.</text>
</comment>
<dbReference type="Pfam" id="PF17137">
    <property type="entry name" value="DUF5110"/>
    <property type="match status" value="1"/>
</dbReference>
<dbReference type="SUPFAM" id="SSF74650">
    <property type="entry name" value="Galactose mutarotase-like"/>
    <property type="match status" value="1"/>
</dbReference>
<dbReference type="InterPro" id="IPR011658">
    <property type="entry name" value="PA14_dom"/>
</dbReference>
<dbReference type="PANTHER" id="PTHR43863:SF2">
    <property type="entry name" value="MALTASE-GLUCOAMYLASE"/>
    <property type="match status" value="1"/>
</dbReference>
<dbReference type="SUPFAM" id="SSF56988">
    <property type="entry name" value="Anthrax protective antigen"/>
    <property type="match status" value="1"/>
</dbReference>
<feature type="domain" description="PA14" evidence="4">
    <location>
        <begin position="233"/>
        <end position="375"/>
    </location>
</feature>
<dbReference type="Pfam" id="PF07691">
    <property type="entry name" value="PA14"/>
    <property type="match status" value="1"/>
</dbReference>
<keyword evidence="2" id="KW-0326">Glycosidase</keyword>
<protein>
    <submittedName>
        <fullName evidence="5">TIM-barrel domain-containing protein</fullName>
    </submittedName>
</protein>
<dbReference type="Pfam" id="PF21365">
    <property type="entry name" value="Glyco_hydro_31_3rd"/>
    <property type="match status" value="1"/>
</dbReference>
<dbReference type="InterPro" id="IPR000322">
    <property type="entry name" value="Glyco_hydro_31_TIM"/>
</dbReference>
<proteinExistence type="inferred from homology"/>
<comment type="caution">
    <text evidence="5">The sequence shown here is derived from an EMBL/GenBank/DDBJ whole genome shotgun (WGS) entry which is preliminary data.</text>
</comment>
<feature type="chain" id="PRO_5047300307" evidence="3">
    <location>
        <begin position="23"/>
        <end position="954"/>
    </location>
</feature>
<dbReference type="InterPro" id="IPR033403">
    <property type="entry name" value="DUF5110"/>
</dbReference>
<dbReference type="RefSeq" id="WP_346580622.1">
    <property type="nucleotide sequence ID" value="NZ_JBDJLH010000001.1"/>
</dbReference>
<dbReference type="InterPro" id="IPR011013">
    <property type="entry name" value="Gal_mutarotase_sf_dom"/>
</dbReference>
<evidence type="ECO:0000259" key="4">
    <source>
        <dbReference type="PROSITE" id="PS51820"/>
    </source>
</evidence>
<evidence type="ECO:0000256" key="2">
    <source>
        <dbReference type="RuleBase" id="RU361185"/>
    </source>
</evidence>
<dbReference type="PANTHER" id="PTHR43863">
    <property type="entry name" value="HYDROLASE, PUTATIVE (AFU_ORTHOLOGUE AFUA_1G03140)-RELATED"/>
    <property type="match status" value="1"/>
</dbReference>
<evidence type="ECO:0000313" key="5">
    <source>
        <dbReference type="EMBL" id="MEN5376339.1"/>
    </source>
</evidence>
<dbReference type="SMART" id="SM00758">
    <property type="entry name" value="PA14"/>
    <property type="match status" value="1"/>
</dbReference>
<keyword evidence="6" id="KW-1185">Reference proteome</keyword>
<dbReference type="EMBL" id="JBDJNQ010000001">
    <property type="protein sequence ID" value="MEN5376339.1"/>
    <property type="molecule type" value="Genomic_DNA"/>
</dbReference>
<name>A0ABV0BPC3_9SPHI</name>
<evidence type="ECO:0000313" key="6">
    <source>
        <dbReference type="Proteomes" id="UP001409291"/>
    </source>
</evidence>
<keyword evidence="3" id="KW-0732">Signal</keyword>
<sequence>MQNLKFALSGIMLFALVHNGNAQVNKSNFIKTQSGVKVSFKGSESAIDQDVYLDVITDKIIRVTALPYGDPFPSQASLVVVDSLQRQLKSFHVQPTDSTINLTTSDLIAKVSLVSGKVEFFDLSGKRIFSESKRNADAFIPDSYNGDPFYRLNQDFIVDTAEGIFGLGQHQNAIMNYNRGKQVTLLQYNTEIGIPFLVSTNNYGLLWHNYSITKAGDTRAFLPLNAFKLTSKEGEQGWLTATYVNKHKDDEVFLSRPESIIEYSYLTDQHKFPKDVKLVDSKVIYEGRISSPYSGKHVLHFKYSGYMKVWIDGQLVADRWRQSWNAGTFEIEQQFKRDEDHDIRIEWLPDGGESYFTLNWQSPIPTQRKNVFSFNSEAGDAIDYYFVHGQSMDEVVSGYRHVSGKAPIMPLWSFGYWQSRERYKTQAEIESVATEFRNRKIPIDNIVQDWSYWSEHDWGSQQFDKARFPDPAGMIKRLHDQNYKLMISAWPKINEQSTVYKQFSDNKWIYTRNIYDGRKDWIGKGYTSTFYDPFNKGARDGFWQLLDKNLFQIGVDAWWMDASEPDIHSNIDLNERKSVFQPNIGSSVRYYNAFPLQNAKGIYEGQRETDPNKRVFILTRSYFAGQQRYAAAAWSGDIASRWHDMKDQIAAGINFSMSGTPYWTMDAGGFLVENRFHKPNPADQEEWREMNARWYQYGTFLPIFRAHGQFPFREPFNIAPEDHPAYKSMVYYINLRYKLLAYNYSIAAKTFFEDYSMIRGLAMDFPKDQKGFNINDQYLWGPSLLISPVTEMGATSRVIHLPEGRDWYNFYTGKMSRGGQDITAEAAYERMPVFVKAGSILPVGRTIQFTTEQKQDLINLYVYDGADGEFTLYEDEGINYNYEKGQYSRIDMTYDNSTKTLLLADRAGSFAGMLKDRKFNIIFVDPAHGAGIDIQAKKSKMISYSGKTIQVKLK</sequence>
<dbReference type="Gene3D" id="2.60.120.380">
    <property type="match status" value="1"/>
</dbReference>